<keyword evidence="1" id="KW-1133">Transmembrane helix</keyword>
<evidence type="ECO:0008006" key="4">
    <source>
        <dbReference type="Google" id="ProtNLM"/>
    </source>
</evidence>
<evidence type="ECO:0000256" key="1">
    <source>
        <dbReference type="SAM" id="Phobius"/>
    </source>
</evidence>
<feature type="transmembrane region" description="Helical" evidence="1">
    <location>
        <begin position="271"/>
        <end position="290"/>
    </location>
</feature>
<sequence>MTLTQPAVEEGLARAVASPPETPAPASRRPALACTATLVVTGLAGSALLVAANRAAEWDTGDQFGLFWLGLLVFTLPAVAWLVRHGSSARLRVAVLTAYAGFTYLPKLLRTPDGPLYHDEFAHWRQAHQILLDGRLFEQNPIVKVVGDFPGLHSTVASISALTGVSIWHGALFVLITAHLLVVLGVAVLAEEIWQDGRVAAVAAVLYSLNSSFLFFDTQFGYESLAIPLLVWTLVALHRAMRGPAGRARLGWSAVTLVLSAATIATHHLTALGLLGVMLILCAVATARALRRSHPRAVTWTAWVLTGSAAVLVVTYLAVVAPRTAGYLDPYLAKALDQVAGMAGSSGSGKRTLFRESIAPWWERYAAFGAQGLAGAAMAAALWRLRYRRTGDAVSRTGALAMLVLGSLYFPAALLILTPSGAEGARRSWAFSYLGIAVVVAPVVVALLDHATRRTARVAVAVALLAACTVGLVGNTAAGMNPSYRFPGPPVFGSDTRSSTPEVAAASAWLHETQGRDLRIVADRYSGLIFGSYGEQRPVTGSQSFRTYDLYLAQPDQDIPPRLIEQLSSWKFGYLIVDRRMAREVPEIQIYFETNEPVPHDGRPAFTLGQLTKFDRTPWTIKIYDSGNIAIYRFDFSSYRARR</sequence>
<name>A0ABS1VH78_9ACTN</name>
<keyword evidence="1" id="KW-0472">Membrane</keyword>
<feature type="transmembrane region" description="Helical" evidence="1">
    <location>
        <begin position="302"/>
        <end position="321"/>
    </location>
</feature>
<dbReference type="EMBL" id="JAENHO010000002">
    <property type="protein sequence ID" value="MBL7253963.1"/>
    <property type="molecule type" value="Genomic_DNA"/>
</dbReference>
<keyword evidence="3" id="KW-1185">Reference proteome</keyword>
<keyword evidence="1" id="KW-0812">Transmembrane</keyword>
<feature type="transmembrane region" description="Helical" evidence="1">
    <location>
        <begin position="64"/>
        <end position="83"/>
    </location>
</feature>
<protein>
    <recommendedName>
        <fullName evidence="4">Glycosyltransferase RgtA/B/C/D-like domain-containing protein</fullName>
    </recommendedName>
</protein>
<evidence type="ECO:0000313" key="2">
    <source>
        <dbReference type="EMBL" id="MBL7253963.1"/>
    </source>
</evidence>
<feature type="transmembrane region" description="Helical" evidence="1">
    <location>
        <begin position="429"/>
        <end position="448"/>
    </location>
</feature>
<accession>A0ABS1VH78</accession>
<comment type="caution">
    <text evidence="2">The sequence shown here is derived from an EMBL/GenBank/DDBJ whole genome shotgun (WGS) entry which is preliminary data.</text>
</comment>
<evidence type="ECO:0000313" key="3">
    <source>
        <dbReference type="Proteomes" id="UP000598996"/>
    </source>
</evidence>
<feature type="transmembrane region" description="Helical" evidence="1">
    <location>
        <begin position="460"/>
        <end position="480"/>
    </location>
</feature>
<reference evidence="2 3" key="1">
    <citation type="submission" date="2021-01" db="EMBL/GenBank/DDBJ databases">
        <title>Actinoplanes sp. nov. LDG1-01 isolated from lichen.</title>
        <authorList>
            <person name="Saeng-In P."/>
            <person name="Phongsopitanun W."/>
            <person name="Kanchanasin P."/>
            <person name="Yuki M."/>
            <person name="Kudo T."/>
            <person name="Ohkuma M."/>
            <person name="Tanasupawat S."/>
        </authorList>
    </citation>
    <scope>NUCLEOTIDE SEQUENCE [LARGE SCALE GENOMIC DNA]</scope>
    <source>
        <strain evidence="2 3">LDG1-01</strain>
    </source>
</reference>
<feature type="transmembrane region" description="Helical" evidence="1">
    <location>
        <begin position="167"/>
        <end position="190"/>
    </location>
</feature>
<feature type="transmembrane region" description="Helical" evidence="1">
    <location>
        <begin position="31"/>
        <end position="52"/>
    </location>
</feature>
<gene>
    <name evidence="2" type="ORF">JKJ07_06535</name>
</gene>
<proteinExistence type="predicted"/>
<dbReference type="Proteomes" id="UP000598996">
    <property type="component" value="Unassembled WGS sequence"/>
</dbReference>
<feature type="transmembrane region" description="Helical" evidence="1">
    <location>
        <begin position="397"/>
        <end position="417"/>
    </location>
</feature>
<feature type="transmembrane region" description="Helical" evidence="1">
    <location>
        <begin position="197"/>
        <end position="216"/>
    </location>
</feature>
<dbReference type="RefSeq" id="WP_202990320.1">
    <property type="nucleotide sequence ID" value="NZ_JAENHO010000002.1"/>
</dbReference>
<feature type="transmembrane region" description="Helical" evidence="1">
    <location>
        <begin position="365"/>
        <end position="385"/>
    </location>
</feature>
<organism evidence="2 3">
    <name type="scientific">Paractinoplanes lichenicola</name>
    <dbReference type="NCBI Taxonomy" id="2802976"/>
    <lineage>
        <taxon>Bacteria</taxon>
        <taxon>Bacillati</taxon>
        <taxon>Actinomycetota</taxon>
        <taxon>Actinomycetes</taxon>
        <taxon>Micromonosporales</taxon>
        <taxon>Micromonosporaceae</taxon>
        <taxon>Paractinoplanes</taxon>
    </lineage>
</organism>